<sequence length="298" mass="33574">MYPCRSPKNAEEFDKYYQLRWQVLRKPWQQAKGSEQDELEGQSFHRMITDSHGEALAVGRLERTGQFTGQIRYMAVSPEAQGKGLGKQVLTALEQLAIRLGIKELVFNAREAALPFYLGLGYSEQGYSHTLFDEIKHLKMTKSLVAQVNDDTELVTQLEQTWHDTIPVSKAMNIQISHYDRAKLITHCDPEFNKNLHNTMFAGSIYTLATLTGWGWVYLQLAQEKLTGDIVLANADIRYHAPIHGIANAEVDFEEVSGDLQTLAEGKKAKMALTARLFCGDKVAATFNGTFYVLPKSK</sequence>
<reference evidence="2 3" key="1">
    <citation type="submission" date="2018-12" db="EMBL/GenBank/DDBJ databases">
        <title>Complete genome of Litorilituus sediminis.</title>
        <authorList>
            <person name="Liu A."/>
            <person name="Rong J."/>
        </authorList>
    </citation>
    <scope>NUCLEOTIDE SEQUENCE [LARGE SCALE GENOMIC DNA]</scope>
    <source>
        <strain evidence="2 3">JCM 17549</strain>
    </source>
</reference>
<dbReference type="OrthoDB" id="4305330at2"/>
<evidence type="ECO:0000313" key="2">
    <source>
        <dbReference type="EMBL" id="QBG35804.1"/>
    </source>
</evidence>
<feature type="domain" description="N-acetyltransferase" evidence="1">
    <location>
        <begin position="1"/>
        <end position="145"/>
    </location>
</feature>
<dbReference type="Gene3D" id="3.40.630.30">
    <property type="match status" value="1"/>
</dbReference>
<proteinExistence type="predicted"/>
<dbReference type="CDD" id="cd04301">
    <property type="entry name" value="NAT_SF"/>
    <property type="match status" value="1"/>
</dbReference>
<dbReference type="EMBL" id="CP034759">
    <property type="protein sequence ID" value="QBG35804.1"/>
    <property type="molecule type" value="Genomic_DNA"/>
</dbReference>
<dbReference type="InterPro" id="IPR029069">
    <property type="entry name" value="HotDog_dom_sf"/>
</dbReference>
<dbReference type="PROSITE" id="PS51186">
    <property type="entry name" value="GNAT"/>
    <property type="match status" value="1"/>
</dbReference>
<dbReference type="AlphaFoldDB" id="A0A4P6P3H7"/>
<keyword evidence="2" id="KW-0808">Transferase</keyword>
<organism evidence="2 3">
    <name type="scientific">Litorilituus sediminis</name>
    <dbReference type="NCBI Taxonomy" id="718192"/>
    <lineage>
        <taxon>Bacteria</taxon>
        <taxon>Pseudomonadati</taxon>
        <taxon>Pseudomonadota</taxon>
        <taxon>Gammaproteobacteria</taxon>
        <taxon>Alteromonadales</taxon>
        <taxon>Colwelliaceae</taxon>
        <taxon>Litorilituus</taxon>
    </lineage>
</organism>
<dbReference type="InterPro" id="IPR000182">
    <property type="entry name" value="GNAT_dom"/>
</dbReference>
<accession>A0A4P6P3H7</accession>
<dbReference type="InterPro" id="IPR039143">
    <property type="entry name" value="GNPNAT1-like"/>
</dbReference>
<evidence type="ECO:0000259" key="1">
    <source>
        <dbReference type="PROSITE" id="PS51186"/>
    </source>
</evidence>
<keyword evidence="3" id="KW-1185">Reference proteome</keyword>
<dbReference type="NCBIfam" id="TIGR02447">
    <property type="entry name" value="yiiD_Cterm"/>
    <property type="match status" value="1"/>
</dbReference>
<dbReference type="PANTHER" id="PTHR13355:SF22">
    <property type="entry name" value="SLL0786 PROTEIN"/>
    <property type="match status" value="1"/>
</dbReference>
<dbReference type="InterPro" id="IPR016181">
    <property type="entry name" value="Acyl_CoA_acyltransferase"/>
</dbReference>
<evidence type="ECO:0000313" key="3">
    <source>
        <dbReference type="Proteomes" id="UP000290244"/>
    </source>
</evidence>
<dbReference type="RefSeq" id="WP_130601340.1">
    <property type="nucleotide sequence ID" value="NZ_CP034759.1"/>
</dbReference>
<dbReference type="Gene3D" id="3.10.129.10">
    <property type="entry name" value="Hotdog Thioesterase"/>
    <property type="match status" value="1"/>
</dbReference>
<gene>
    <name evidence="2" type="ORF">EMK97_08805</name>
</gene>
<dbReference type="InterPro" id="IPR012660">
    <property type="entry name" value="YiiD_C"/>
</dbReference>
<dbReference type="PANTHER" id="PTHR13355">
    <property type="entry name" value="GLUCOSAMINE 6-PHOSPHATE N-ACETYLTRANSFERASE"/>
    <property type="match status" value="1"/>
</dbReference>
<protein>
    <submittedName>
        <fullName evidence="2">GNAT family N-acetyltransferase</fullName>
    </submittedName>
</protein>
<dbReference type="KEGG" id="lsd:EMK97_08805"/>
<dbReference type="Proteomes" id="UP000290244">
    <property type="component" value="Chromosome"/>
</dbReference>
<dbReference type="SUPFAM" id="SSF54637">
    <property type="entry name" value="Thioesterase/thiol ester dehydrase-isomerase"/>
    <property type="match status" value="1"/>
</dbReference>
<dbReference type="Pfam" id="PF13673">
    <property type="entry name" value="Acetyltransf_10"/>
    <property type="match status" value="1"/>
</dbReference>
<dbReference type="GO" id="GO:0008080">
    <property type="term" value="F:N-acetyltransferase activity"/>
    <property type="evidence" value="ECO:0007669"/>
    <property type="project" value="TreeGrafter"/>
</dbReference>
<dbReference type="SUPFAM" id="SSF55729">
    <property type="entry name" value="Acyl-CoA N-acyltransferases (Nat)"/>
    <property type="match status" value="1"/>
</dbReference>
<name>A0A4P6P3H7_9GAMM</name>
<dbReference type="Pfam" id="PF09500">
    <property type="entry name" value="YiiD_C"/>
    <property type="match status" value="1"/>
</dbReference>